<accession>A0A6J4VBY9</accession>
<evidence type="ECO:0000313" key="2">
    <source>
        <dbReference type="EMBL" id="CAA9575089.1"/>
    </source>
</evidence>
<evidence type="ECO:0000256" key="1">
    <source>
        <dbReference type="SAM" id="MobiDB-lite"/>
    </source>
</evidence>
<reference evidence="2" key="1">
    <citation type="submission" date="2020-02" db="EMBL/GenBank/DDBJ databases">
        <authorList>
            <person name="Meier V. D."/>
        </authorList>
    </citation>
    <scope>NUCLEOTIDE SEQUENCE</scope>
    <source>
        <strain evidence="2">AVDCRST_MAG33</strain>
    </source>
</reference>
<organism evidence="2">
    <name type="scientific">uncultured Thermomicrobiales bacterium</name>
    <dbReference type="NCBI Taxonomy" id="1645740"/>
    <lineage>
        <taxon>Bacteria</taxon>
        <taxon>Pseudomonadati</taxon>
        <taxon>Thermomicrobiota</taxon>
        <taxon>Thermomicrobia</taxon>
        <taxon>Thermomicrobiales</taxon>
        <taxon>environmental samples</taxon>
    </lineage>
</organism>
<gene>
    <name evidence="2" type="ORF">AVDCRST_MAG33-2959</name>
</gene>
<protein>
    <submittedName>
        <fullName evidence="2">Transcriptional regulator, AcrR family</fullName>
    </submittedName>
</protein>
<feature type="compositionally biased region" description="Basic and acidic residues" evidence="1">
    <location>
        <begin position="50"/>
        <end position="59"/>
    </location>
</feature>
<feature type="region of interest" description="Disordered" evidence="1">
    <location>
        <begin position="1"/>
        <end position="91"/>
    </location>
</feature>
<feature type="non-terminal residue" evidence="2">
    <location>
        <position position="1"/>
    </location>
</feature>
<feature type="compositionally biased region" description="Basic residues" evidence="1">
    <location>
        <begin position="143"/>
        <end position="163"/>
    </location>
</feature>
<feature type="non-terminal residue" evidence="2">
    <location>
        <position position="194"/>
    </location>
</feature>
<dbReference type="AlphaFoldDB" id="A0A6J4VBY9"/>
<dbReference type="EMBL" id="CADCWK010000370">
    <property type="protein sequence ID" value="CAA9575089.1"/>
    <property type="molecule type" value="Genomic_DNA"/>
</dbReference>
<feature type="region of interest" description="Disordered" evidence="1">
    <location>
        <begin position="118"/>
        <end position="179"/>
    </location>
</feature>
<sequence length="194" mass="21763">GRRRRQGQPDDHPRPGGGSLRTERLRRDRGAGDRHGRRGDEANPLPLLREQGRCPEHPLRGTLRAVPGRPRPGGGGRREPHRSPAADRRGVLHVRPLPHCSLPHLPRVLFRFARQRSGHDRPCVHPAPAPDPAGALRVGQRTQRQHARPRAGLRQHPDRRHQRTDRALLRRAGPPGRSRRLADGAALLLRDSLL</sequence>
<name>A0A6J4VBY9_9BACT</name>
<proteinExistence type="predicted"/>
<feature type="compositionally biased region" description="Basic and acidic residues" evidence="1">
    <location>
        <begin position="76"/>
        <end position="90"/>
    </location>
</feature>
<feature type="compositionally biased region" description="Basic and acidic residues" evidence="1">
    <location>
        <begin position="21"/>
        <end position="41"/>
    </location>
</feature>